<dbReference type="PANTHER" id="PTHR12268">
    <property type="entry name" value="E3 UBIQUITIN-PROTEIN LIGASE KCMF1"/>
    <property type="match status" value="1"/>
</dbReference>
<dbReference type="STRING" id="102285.A0A158QIR2"/>
<dbReference type="GO" id="GO:0045202">
    <property type="term" value="C:synapse"/>
    <property type="evidence" value="ECO:0007669"/>
    <property type="project" value="TreeGrafter"/>
</dbReference>
<feature type="compositionally biased region" description="Polar residues" evidence="2">
    <location>
        <begin position="17"/>
        <end position="39"/>
    </location>
</feature>
<keyword evidence="1" id="KW-0175">Coiled coil</keyword>
<evidence type="ECO:0000313" key="5">
    <source>
        <dbReference type="WBParaSite" id="HNAJ_0000999901-mRNA-1"/>
    </source>
</evidence>
<feature type="compositionally biased region" description="Polar residues" evidence="2">
    <location>
        <begin position="602"/>
        <end position="618"/>
    </location>
</feature>
<name>A0A158QIR2_RODNA</name>
<dbReference type="InterPro" id="IPR050774">
    <property type="entry name" value="KCMF1/Dystrophin"/>
</dbReference>
<evidence type="ECO:0000256" key="2">
    <source>
        <dbReference type="SAM" id="MobiDB-lite"/>
    </source>
</evidence>
<feature type="compositionally biased region" description="Basic residues" evidence="2">
    <location>
        <begin position="1"/>
        <end position="12"/>
    </location>
</feature>
<feature type="compositionally biased region" description="Polar residues" evidence="2">
    <location>
        <begin position="256"/>
        <end position="267"/>
    </location>
</feature>
<proteinExistence type="predicted"/>
<feature type="compositionally biased region" description="Low complexity" evidence="2">
    <location>
        <begin position="544"/>
        <end position="557"/>
    </location>
</feature>
<dbReference type="EMBL" id="UZAE01012834">
    <property type="protein sequence ID" value="VDO06925.1"/>
    <property type="molecule type" value="Genomic_DNA"/>
</dbReference>
<feature type="compositionally biased region" description="Low complexity" evidence="2">
    <location>
        <begin position="710"/>
        <end position="723"/>
    </location>
</feature>
<feature type="region of interest" description="Disordered" evidence="2">
    <location>
        <begin position="695"/>
        <end position="761"/>
    </location>
</feature>
<dbReference type="Proteomes" id="UP000278807">
    <property type="component" value="Unassembled WGS sequence"/>
</dbReference>
<evidence type="ECO:0000256" key="1">
    <source>
        <dbReference type="SAM" id="Coils"/>
    </source>
</evidence>
<feature type="compositionally biased region" description="Polar residues" evidence="2">
    <location>
        <begin position="724"/>
        <end position="743"/>
    </location>
</feature>
<sequence length="761" mass="83101">KPHSRQFGHSLRKSFQFGRQQSLPSGQSTLPSTGQQHQQMANTLGAVRGPFASYPHYRFYRPGMLPSQALMQNHGMQTVFQYPVPAPGATGLNRLPPTPIMQARTFHRATSVPIQTQTGPQIQQGQPVYSSAYVTTAVQSLPPPGRDSIPQMAVARSTSIARQKSSQQQQPPLNQTNQQQRQTTLISPGSSTTAQNPLQQRQPSGPQNPPPPPHRQLSTDGGEIGTTAAVASQSGSAPGNSDTSNNVIDGTLGRKPTQQQSLPSQYQHPMEGGLFRQLSVQTGGGHPEEHKMIANYSARLLASRKLPAQGVNDVFESTQSQRELVAQLEAKNREILLEIQRLKMEQANQAAGLAAAMRESSNKLPPSNLMQPQLASSEVEDPQLVAELNALRQRKSELEARMNDLQGNRRDLTIQLETLMRLLKTSPGKMDKLDEDPIVAYYHQQNYYSRPRTANALLPRRSCSLVRRTPGTRSSLEVLTSETGHQRSLDAESLLTSVDLNETSAGNTMSLQRRSGNRIVLSPERQSGDVSHKSRPRNLSHSIGPTSGTLLRGGSSSKQTTSVLDRWQYPGLANRGTDLLYSSDSNRSNTLDSKERTPPSNPQHSSKVTLELSDSQRNSSEKQRQPLSISVQSHQRRTALSGGNFRGTDSDVGESSQQRPFNCAAAFEASSSATNTAGSSSDVYLYSDPEMISTGWQDNGRRNQYKSRMNNTNNGNSISDNNTEQASSVTVVSAPGTSITANSIRAPELDSHVEKKNKLNA</sequence>
<evidence type="ECO:0000313" key="3">
    <source>
        <dbReference type="EMBL" id="VDO06925.1"/>
    </source>
</evidence>
<feature type="compositionally biased region" description="Polar residues" evidence="2">
    <location>
        <begin position="186"/>
        <end position="198"/>
    </location>
</feature>
<keyword evidence="4" id="KW-1185">Reference proteome</keyword>
<dbReference type="OrthoDB" id="6019271at2759"/>
<feature type="compositionally biased region" description="Basic and acidic residues" evidence="2">
    <location>
        <begin position="747"/>
        <end position="761"/>
    </location>
</feature>
<feature type="region of interest" description="Disordered" evidence="2">
    <location>
        <begin position="139"/>
        <end position="268"/>
    </location>
</feature>
<dbReference type="GO" id="GO:0099536">
    <property type="term" value="P:synaptic signaling"/>
    <property type="evidence" value="ECO:0007669"/>
    <property type="project" value="TreeGrafter"/>
</dbReference>
<dbReference type="PANTHER" id="PTHR12268:SF27">
    <property type="entry name" value="DYSTROBREVIN, ISOFORM F"/>
    <property type="match status" value="1"/>
</dbReference>
<feature type="compositionally biased region" description="Low complexity" evidence="2">
    <location>
        <begin position="162"/>
        <end position="185"/>
    </location>
</feature>
<protein>
    <submittedName>
        <fullName evidence="5">Dystrophin</fullName>
    </submittedName>
</protein>
<accession>A0A158QIR2</accession>
<reference evidence="5" key="1">
    <citation type="submission" date="2016-04" db="UniProtKB">
        <authorList>
            <consortium name="WormBaseParasite"/>
        </authorList>
    </citation>
    <scope>IDENTIFICATION</scope>
</reference>
<gene>
    <name evidence="3" type="ORF">HNAJ_LOCUS9994</name>
</gene>
<feature type="compositionally biased region" description="Polar residues" evidence="2">
    <location>
        <begin position="229"/>
        <end position="248"/>
    </location>
</feature>
<feature type="compositionally biased region" description="Polar residues" evidence="2">
    <location>
        <begin position="580"/>
        <end position="591"/>
    </location>
</feature>
<feature type="compositionally biased region" description="Polar residues" evidence="2">
    <location>
        <begin position="505"/>
        <end position="514"/>
    </location>
</feature>
<dbReference type="WBParaSite" id="HNAJ_0000999901-mRNA-1">
    <property type="protein sequence ID" value="HNAJ_0000999901-mRNA-1"/>
    <property type="gene ID" value="HNAJ_0000999901"/>
</dbReference>
<feature type="region of interest" description="Disordered" evidence="2">
    <location>
        <begin position="1"/>
        <end position="39"/>
    </location>
</feature>
<feature type="coiled-coil region" evidence="1">
    <location>
        <begin position="388"/>
        <end position="422"/>
    </location>
</feature>
<reference evidence="3 4" key="2">
    <citation type="submission" date="2018-11" db="EMBL/GenBank/DDBJ databases">
        <authorList>
            <consortium name="Pathogen Informatics"/>
        </authorList>
    </citation>
    <scope>NUCLEOTIDE SEQUENCE [LARGE SCALE GENOMIC DNA]</scope>
</reference>
<feature type="region of interest" description="Disordered" evidence="2">
    <location>
        <begin position="505"/>
        <end position="657"/>
    </location>
</feature>
<dbReference type="GO" id="GO:0005886">
    <property type="term" value="C:plasma membrane"/>
    <property type="evidence" value="ECO:0007669"/>
    <property type="project" value="TreeGrafter"/>
</dbReference>
<evidence type="ECO:0000313" key="4">
    <source>
        <dbReference type="Proteomes" id="UP000278807"/>
    </source>
</evidence>
<organism evidence="5">
    <name type="scientific">Rodentolepis nana</name>
    <name type="common">Dwarf tapeworm</name>
    <name type="synonym">Hymenolepis nana</name>
    <dbReference type="NCBI Taxonomy" id="102285"/>
    <lineage>
        <taxon>Eukaryota</taxon>
        <taxon>Metazoa</taxon>
        <taxon>Spiralia</taxon>
        <taxon>Lophotrochozoa</taxon>
        <taxon>Platyhelminthes</taxon>
        <taxon>Cestoda</taxon>
        <taxon>Eucestoda</taxon>
        <taxon>Cyclophyllidea</taxon>
        <taxon>Hymenolepididae</taxon>
        <taxon>Rodentolepis</taxon>
    </lineage>
</organism>
<dbReference type="AlphaFoldDB" id="A0A158QIR2"/>